<name>A0A076LL15_9GAMM</name>
<dbReference type="Proteomes" id="UP000028681">
    <property type="component" value="Chromosome"/>
</dbReference>
<sequence length="91" mass="10127">MSRSPLLTSLLFSIGLIGTSAQSAEYARADLVTDLSRMGMISLRGILGNPQDVERSIAHQADQRGARYYRILHMWESDGQQGWQATAALYR</sequence>
<dbReference type="EMBL" id="CP006664">
    <property type="protein sequence ID" value="AIJ08561.1"/>
    <property type="molecule type" value="Genomic_DNA"/>
</dbReference>
<feature type="chain" id="PRO_5001714576" description="YdgH/BhsA/McbA-like domain-containing protein" evidence="2">
    <location>
        <begin position="24"/>
        <end position="91"/>
    </location>
</feature>
<accession>A0A076LL15</accession>
<dbReference type="SUPFAM" id="SSF159871">
    <property type="entry name" value="YdgH-like"/>
    <property type="match status" value="1"/>
</dbReference>
<dbReference type="HOGENOM" id="CLU_158602_3_0_6"/>
<dbReference type="PANTHER" id="PTHR34156:SF4">
    <property type="entry name" value="INNER MEMBRANE PROTEIN"/>
    <property type="match status" value="1"/>
</dbReference>
<dbReference type="InterPro" id="IPR010854">
    <property type="entry name" value="YdgH/BhsA/McbA-like_dom"/>
</dbReference>
<reference evidence="4 5" key="1">
    <citation type="journal article" date="2012" name="PLoS ONE">
        <title>Edwardsiella comparative phylogenomics reveal the new intra/inter-species taxonomic relationships, virulence evolution and niche adaptation mechanisms.</title>
        <authorList>
            <person name="Yang M."/>
            <person name="Lv Y."/>
            <person name="Xiao J."/>
            <person name="Wu H."/>
            <person name="Zheng H."/>
            <person name="Liu Q."/>
            <person name="Zhang Y."/>
            <person name="Wang Q."/>
        </authorList>
    </citation>
    <scope>NUCLEOTIDE SEQUENCE [LARGE SCALE GENOMIC DNA]</scope>
    <source>
        <strain evidence="5">080813</strain>
    </source>
</reference>
<keyword evidence="1 2" id="KW-0732">Signal</keyword>
<dbReference type="KEGG" id="ete:ETEE_2117"/>
<protein>
    <recommendedName>
        <fullName evidence="3">YdgH/BhsA/McbA-like domain-containing protein</fullName>
    </recommendedName>
</protein>
<dbReference type="RefSeq" id="WP_034162983.1">
    <property type="nucleotide sequence ID" value="NZ_CP006664.1"/>
</dbReference>
<dbReference type="Gene3D" id="3.30.1660.10">
    <property type="entry name" value="Flavin-binding protein dodecin"/>
    <property type="match status" value="1"/>
</dbReference>
<feature type="signal peptide" evidence="2">
    <location>
        <begin position="1"/>
        <end position="23"/>
    </location>
</feature>
<dbReference type="InterPro" id="IPR051096">
    <property type="entry name" value="BhsA/McbA_stress_biofilm_assoc"/>
</dbReference>
<evidence type="ECO:0000313" key="4">
    <source>
        <dbReference type="EMBL" id="AIJ08561.1"/>
    </source>
</evidence>
<proteinExistence type="predicted"/>
<gene>
    <name evidence="4" type="ORF">ETEE_2117</name>
</gene>
<organism evidence="4 5">
    <name type="scientific">Edwardsiella anguillarum ET080813</name>
    <dbReference type="NCBI Taxonomy" id="667120"/>
    <lineage>
        <taxon>Bacteria</taxon>
        <taxon>Pseudomonadati</taxon>
        <taxon>Pseudomonadota</taxon>
        <taxon>Gammaproteobacteria</taxon>
        <taxon>Enterobacterales</taxon>
        <taxon>Hafniaceae</taxon>
        <taxon>Edwardsiella</taxon>
    </lineage>
</organism>
<dbReference type="PANTHER" id="PTHR34156">
    <property type="entry name" value="OUTER MEMBRANE PROTEIN-RELATED-RELATED"/>
    <property type="match status" value="1"/>
</dbReference>
<evidence type="ECO:0000313" key="5">
    <source>
        <dbReference type="Proteomes" id="UP000028681"/>
    </source>
</evidence>
<dbReference type="Pfam" id="PF07338">
    <property type="entry name" value="YdgH_BhsA-like"/>
    <property type="match status" value="1"/>
</dbReference>
<evidence type="ECO:0000256" key="1">
    <source>
        <dbReference type="ARBA" id="ARBA00022729"/>
    </source>
</evidence>
<dbReference type="InterPro" id="IPR025543">
    <property type="entry name" value="Dodecin-like"/>
</dbReference>
<evidence type="ECO:0000256" key="2">
    <source>
        <dbReference type="SAM" id="SignalP"/>
    </source>
</evidence>
<feature type="domain" description="YdgH/BhsA/McbA-like" evidence="3">
    <location>
        <begin position="36"/>
        <end position="91"/>
    </location>
</feature>
<dbReference type="InterPro" id="IPR036275">
    <property type="entry name" value="YdgH-like_sf"/>
</dbReference>
<dbReference type="GeneID" id="33939716"/>
<dbReference type="AlphaFoldDB" id="A0A076LL15"/>
<evidence type="ECO:0000259" key="3">
    <source>
        <dbReference type="Pfam" id="PF07338"/>
    </source>
</evidence>